<proteinExistence type="predicted"/>
<evidence type="ECO:0000313" key="2">
    <source>
        <dbReference type="Proteomes" id="UP001156215"/>
    </source>
</evidence>
<accession>A0A9E9P2A7</accession>
<dbReference type="AlphaFoldDB" id="A0A9E9P2A7"/>
<dbReference type="EMBL" id="CP098242">
    <property type="protein sequence ID" value="WAW09702.1"/>
    <property type="molecule type" value="Genomic_DNA"/>
</dbReference>
<dbReference type="RefSeq" id="WP_269308707.1">
    <property type="nucleotide sequence ID" value="NZ_CP098242.1"/>
</dbReference>
<reference evidence="1" key="1">
    <citation type="journal article" date="2022" name="Front. Microbiol.">
        <title>New perspectives on an old grouping: The genomic and phenotypic variability of Oxalobacter formigenes and the implications for calcium oxalate stone prevention.</title>
        <authorList>
            <person name="Chmiel J.A."/>
            <person name="Carr C."/>
            <person name="Stuivenberg G.A."/>
            <person name="Venema R."/>
            <person name="Chanyi R.M."/>
            <person name="Al K.F."/>
            <person name="Giguere D."/>
            <person name="Say H."/>
            <person name="Akouris P.P."/>
            <person name="Dominguez Romero S.A."/>
            <person name="Kwong A."/>
            <person name="Tai V."/>
            <person name="Koval S.F."/>
            <person name="Razvi H."/>
            <person name="Bjazevic J."/>
            <person name="Burton J.P."/>
        </authorList>
    </citation>
    <scope>NUCLEOTIDE SEQUENCE</scope>
    <source>
        <strain evidence="1">WoOx3</strain>
    </source>
</reference>
<sequence length="47" mass="5284">MKLSPMLVGSENLLFPERAFARARFFCAAPVRIWWMDGFAAIIPAGK</sequence>
<dbReference type="Proteomes" id="UP001156215">
    <property type="component" value="Chromosome"/>
</dbReference>
<keyword evidence="2" id="KW-1185">Reference proteome</keyword>
<evidence type="ECO:0000313" key="1">
    <source>
        <dbReference type="EMBL" id="WAW09702.1"/>
    </source>
</evidence>
<dbReference type="KEGG" id="ovb:NB640_10800"/>
<name>A0A9E9P2A7_9BURK</name>
<gene>
    <name evidence="1" type="ORF">NB640_10800</name>
</gene>
<organism evidence="1 2">
    <name type="scientific">Oxalobacter vibrioformis</name>
    <dbReference type="NCBI Taxonomy" id="933080"/>
    <lineage>
        <taxon>Bacteria</taxon>
        <taxon>Pseudomonadati</taxon>
        <taxon>Pseudomonadota</taxon>
        <taxon>Betaproteobacteria</taxon>
        <taxon>Burkholderiales</taxon>
        <taxon>Oxalobacteraceae</taxon>
        <taxon>Oxalobacter</taxon>
    </lineage>
</organism>
<protein>
    <submittedName>
        <fullName evidence="1">Uncharacterized protein</fullName>
    </submittedName>
</protein>